<name>A0A0A0JSF1_9MICO</name>
<feature type="domain" description="Barstar (barnase inhibitor)" evidence="2">
    <location>
        <begin position="43"/>
        <end position="114"/>
    </location>
</feature>
<dbReference type="Proteomes" id="UP000030011">
    <property type="component" value="Unassembled WGS sequence"/>
</dbReference>
<proteinExistence type="inferred from homology"/>
<dbReference type="InterPro" id="IPR000468">
    <property type="entry name" value="Barstar"/>
</dbReference>
<dbReference type="RefSeq" id="WP_035902411.1">
    <property type="nucleotide sequence ID" value="NZ_AVPK01000001.1"/>
</dbReference>
<sequence length="154" mass="17438">MPFPRPPIRTELPWLTSGPLWRVHSDVEPELDAFLDRWDYERVVLEGARMTTRAEAHAHLHEVFDLPEWAGPNWDAFNDAFGHWVTRHDGIRLAVIWKDLDIAAAAAPASTAEMMWGLLECKVGDMPTLNPRNPAEITLDVFAVGRGADFDRPT</sequence>
<comment type="caution">
    <text evidence="3">The sequence shown here is derived from an EMBL/GenBank/DDBJ whole genome shotgun (WGS) entry which is preliminary data.</text>
</comment>
<evidence type="ECO:0000259" key="2">
    <source>
        <dbReference type="Pfam" id="PF01337"/>
    </source>
</evidence>
<dbReference type="AlphaFoldDB" id="A0A0A0JSF1"/>
<dbReference type="STRING" id="1385521.N803_02985"/>
<evidence type="ECO:0000313" key="3">
    <source>
        <dbReference type="EMBL" id="KGN39629.1"/>
    </source>
</evidence>
<dbReference type="Pfam" id="PF01337">
    <property type="entry name" value="Barstar"/>
    <property type="match status" value="1"/>
</dbReference>
<accession>A0A0A0JSF1</accession>
<comment type="similarity">
    <text evidence="1">Belongs to the barstar family.</text>
</comment>
<dbReference type="Gene3D" id="3.30.370.10">
    <property type="entry name" value="Barstar-like"/>
    <property type="match status" value="1"/>
</dbReference>
<evidence type="ECO:0000256" key="1">
    <source>
        <dbReference type="ARBA" id="ARBA00006845"/>
    </source>
</evidence>
<dbReference type="SUPFAM" id="SSF52038">
    <property type="entry name" value="Barstar-related"/>
    <property type="match status" value="1"/>
</dbReference>
<protein>
    <recommendedName>
        <fullName evidence="2">Barstar (barnase inhibitor) domain-containing protein</fullName>
    </recommendedName>
</protein>
<dbReference type="EMBL" id="AVPK01000001">
    <property type="protein sequence ID" value="KGN39629.1"/>
    <property type="molecule type" value="Genomic_DNA"/>
</dbReference>
<gene>
    <name evidence="3" type="ORF">N803_02985</name>
</gene>
<dbReference type="eggNOG" id="ENOG50344SJ">
    <property type="taxonomic scope" value="Bacteria"/>
</dbReference>
<organism evidence="3 4">
    <name type="scientific">Knoellia subterranea KCTC 19937</name>
    <dbReference type="NCBI Taxonomy" id="1385521"/>
    <lineage>
        <taxon>Bacteria</taxon>
        <taxon>Bacillati</taxon>
        <taxon>Actinomycetota</taxon>
        <taxon>Actinomycetes</taxon>
        <taxon>Micrococcales</taxon>
        <taxon>Intrasporangiaceae</taxon>
        <taxon>Knoellia</taxon>
    </lineage>
</organism>
<dbReference type="InterPro" id="IPR035905">
    <property type="entry name" value="Barstar-like_sf"/>
</dbReference>
<dbReference type="OrthoDB" id="5184890at2"/>
<reference evidence="3 4" key="1">
    <citation type="submission" date="2013-08" db="EMBL/GenBank/DDBJ databases">
        <title>The genome sequence of Knoellia subterranea.</title>
        <authorList>
            <person name="Zhu W."/>
            <person name="Wang G."/>
        </authorList>
    </citation>
    <scope>NUCLEOTIDE SEQUENCE [LARGE SCALE GENOMIC DNA]</scope>
    <source>
        <strain evidence="3 4">KCTC 19937</strain>
    </source>
</reference>
<evidence type="ECO:0000313" key="4">
    <source>
        <dbReference type="Proteomes" id="UP000030011"/>
    </source>
</evidence>
<keyword evidence="4" id="KW-1185">Reference proteome</keyword>